<dbReference type="Gene3D" id="3.40.50.150">
    <property type="entry name" value="Vaccinia Virus protein VP39"/>
    <property type="match status" value="1"/>
</dbReference>
<dbReference type="InterPro" id="IPR050723">
    <property type="entry name" value="CFA/CMAS"/>
</dbReference>
<dbReference type="CDD" id="cd02440">
    <property type="entry name" value="AdoMet_MTases"/>
    <property type="match status" value="1"/>
</dbReference>
<proteinExistence type="predicted"/>
<accession>A0A1G2ETH9</accession>
<evidence type="ECO:0000313" key="3">
    <source>
        <dbReference type="Proteomes" id="UP000176326"/>
    </source>
</evidence>
<dbReference type="Proteomes" id="UP000176326">
    <property type="component" value="Unassembled WGS sequence"/>
</dbReference>
<comment type="caution">
    <text evidence="2">The sequence shown here is derived from an EMBL/GenBank/DDBJ whole genome shotgun (WGS) entry which is preliminary data.</text>
</comment>
<reference evidence="2 3" key="1">
    <citation type="journal article" date="2016" name="Nat. Commun.">
        <title>Thousands of microbial genomes shed light on interconnected biogeochemical processes in an aquifer system.</title>
        <authorList>
            <person name="Anantharaman K."/>
            <person name="Brown C.T."/>
            <person name="Hug L.A."/>
            <person name="Sharon I."/>
            <person name="Castelle C.J."/>
            <person name="Probst A.J."/>
            <person name="Thomas B.C."/>
            <person name="Singh A."/>
            <person name="Wilkins M.J."/>
            <person name="Karaoz U."/>
            <person name="Brodie E.L."/>
            <person name="Williams K.H."/>
            <person name="Hubbard S.S."/>
            <person name="Banfield J.F."/>
        </authorList>
    </citation>
    <scope>NUCLEOTIDE SEQUENCE [LARGE SCALE GENOMIC DNA]</scope>
</reference>
<dbReference type="EMBL" id="MHMN01000015">
    <property type="protein sequence ID" value="OGZ28578.1"/>
    <property type="molecule type" value="Genomic_DNA"/>
</dbReference>
<dbReference type="InterPro" id="IPR013216">
    <property type="entry name" value="Methyltransf_11"/>
</dbReference>
<evidence type="ECO:0000313" key="2">
    <source>
        <dbReference type="EMBL" id="OGZ28578.1"/>
    </source>
</evidence>
<organism evidence="2 3">
    <name type="scientific">Candidatus Nealsonbacteria bacterium RIFOXYC1_FULL_40_7</name>
    <dbReference type="NCBI Taxonomy" id="1801678"/>
    <lineage>
        <taxon>Bacteria</taxon>
        <taxon>Candidatus Nealsoniibacteriota</taxon>
    </lineage>
</organism>
<sequence length="221" mass="25375">MKLRIPNKGNLQPLNFEYIDETIDQYYRPIQGYFMRKRLSLALDILSAQPNRKVKRLLDVGYGGGTFIPALARLATRIYGIDLHDKMAVVRKILRKEKVHATLSKDSILKTKFPAFFFDRIVCISVMEHFKGKELDQACKEMKRILAPRGIAVLGFPTKNIVSNFIIKHILKFTPDEIHPSGHRQILDAIKKYFPTSRVTAYPPFLPMELALYVVVKASKT</sequence>
<name>A0A1G2ETH9_9BACT</name>
<dbReference type="SUPFAM" id="SSF53335">
    <property type="entry name" value="S-adenosyl-L-methionine-dependent methyltransferases"/>
    <property type="match status" value="1"/>
</dbReference>
<dbReference type="Pfam" id="PF08241">
    <property type="entry name" value="Methyltransf_11"/>
    <property type="match status" value="1"/>
</dbReference>
<gene>
    <name evidence="2" type="ORF">A2427_00835</name>
</gene>
<dbReference type="InterPro" id="IPR029063">
    <property type="entry name" value="SAM-dependent_MTases_sf"/>
</dbReference>
<feature type="domain" description="Methyltransferase type 11" evidence="1">
    <location>
        <begin position="58"/>
        <end position="153"/>
    </location>
</feature>
<dbReference type="PANTHER" id="PTHR43667">
    <property type="entry name" value="CYCLOPROPANE-FATTY-ACYL-PHOSPHOLIPID SYNTHASE"/>
    <property type="match status" value="1"/>
</dbReference>
<dbReference type="GO" id="GO:0008757">
    <property type="term" value="F:S-adenosylmethionine-dependent methyltransferase activity"/>
    <property type="evidence" value="ECO:0007669"/>
    <property type="project" value="InterPro"/>
</dbReference>
<protein>
    <recommendedName>
        <fullName evidence="1">Methyltransferase type 11 domain-containing protein</fullName>
    </recommendedName>
</protein>
<evidence type="ECO:0000259" key="1">
    <source>
        <dbReference type="Pfam" id="PF08241"/>
    </source>
</evidence>
<dbReference type="PANTHER" id="PTHR43667:SF2">
    <property type="entry name" value="FATTY ACID C-METHYL TRANSFERASE"/>
    <property type="match status" value="1"/>
</dbReference>
<dbReference type="AlphaFoldDB" id="A0A1G2ETH9"/>